<feature type="transmembrane region" description="Helical" evidence="8">
    <location>
        <begin position="16"/>
        <end position="39"/>
    </location>
</feature>
<evidence type="ECO:0008006" key="11">
    <source>
        <dbReference type="Google" id="ProtNLM"/>
    </source>
</evidence>
<feature type="transmembrane region" description="Helical" evidence="8">
    <location>
        <begin position="324"/>
        <end position="343"/>
    </location>
</feature>
<sequence length="385" mass="42602">MEKITVMAESKQNGNFWLAVFSLVGTTVGAGIFSLPYTFFKAGFIIGLLEFIAIVVVVLLIQLIIGEIALRTKGKKRFIGYAEQYLGYKWKLFVTISTLLGGIGVLLVYIILAGRFLSFIISQNAVSSSLIFFAVWFLFILAKPRIFGKTELIFSFSVILIIILISSFNIGYIDFNNFKGINIDNILLPYGVILFAISGYYVIPEMEDIIGTSKRKLKKAIIYGTLIPATIYLFFIFIVLGISGNLTSPDAISGLAGVLNSRAILLIGSFLGLLTVSGASLSYGIYIKETLWYDFKINKWLAWLITGATPLTLFLLGARNLVTVIGIIGALFFAFQAVVVLLIHKKSKSSEIKPDYEIKLPNFVYYLIGLGAIFGALLEVWYNIV</sequence>
<evidence type="ECO:0000256" key="2">
    <source>
        <dbReference type="ARBA" id="ARBA00022448"/>
    </source>
</evidence>
<dbReference type="Gene3D" id="1.20.1740.10">
    <property type="entry name" value="Amino acid/polyamine transporter I"/>
    <property type="match status" value="1"/>
</dbReference>
<evidence type="ECO:0000256" key="6">
    <source>
        <dbReference type="ARBA" id="ARBA00022989"/>
    </source>
</evidence>
<evidence type="ECO:0000256" key="4">
    <source>
        <dbReference type="ARBA" id="ARBA00022519"/>
    </source>
</evidence>
<comment type="caution">
    <text evidence="9">The sequence shown here is derived from an EMBL/GenBank/DDBJ whole genome shotgun (WGS) entry which is preliminary data.</text>
</comment>
<evidence type="ECO:0000256" key="8">
    <source>
        <dbReference type="SAM" id="Phobius"/>
    </source>
</evidence>
<feature type="transmembrane region" description="Helical" evidence="8">
    <location>
        <begin position="45"/>
        <end position="70"/>
    </location>
</feature>
<protein>
    <recommendedName>
        <fullName evidence="11">Amino acid transporter transmembrane domain-containing protein</fullName>
    </recommendedName>
</protein>
<keyword evidence="7 8" id="KW-0472">Membrane</keyword>
<dbReference type="Pfam" id="PF03222">
    <property type="entry name" value="Trp_Tyr_perm"/>
    <property type="match status" value="1"/>
</dbReference>
<dbReference type="PANTHER" id="PTHR32195:SF26">
    <property type="entry name" value="TRYPTOPHAN OR TYROSINE TRANSPORTER PROTEIN"/>
    <property type="match status" value="1"/>
</dbReference>
<feature type="transmembrane region" description="Helical" evidence="8">
    <location>
        <begin position="300"/>
        <end position="318"/>
    </location>
</feature>
<keyword evidence="3" id="KW-1003">Cell membrane</keyword>
<name>A0A1F5B2F5_9BACT</name>
<gene>
    <name evidence="9" type="ORF">A2819_01010</name>
</gene>
<evidence type="ECO:0000256" key="3">
    <source>
        <dbReference type="ARBA" id="ARBA00022475"/>
    </source>
</evidence>
<keyword evidence="2" id="KW-0813">Transport</keyword>
<feature type="transmembrane region" description="Helical" evidence="8">
    <location>
        <begin position="363"/>
        <end position="384"/>
    </location>
</feature>
<evidence type="ECO:0000313" key="9">
    <source>
        <dbReference type="EMBL" id="OGD24808.1"/>
    </source>
</evidence>
<keyword evidence="4" id="KW-0997">Cell inner membrane</keyword>
<evidence type="ECO:0000313" key="10">
    <source>
        <dbReference type="Proteomes" id="UP000176431"/>
    </source>
</evidence>
<dbReference type="EMBL" id="MEYK01000032">
    <property type="protein sequence ID" value="OGD24808.1"/>
    <property type="molecule type" value="Genomic_DNA"/>
</dbReference>
<comment type="subcellular location">
    <subcellularLocation>
        <location evidence="1">Cell inner membrane</location>
        <topology evidence="1">Multi-pass membrane protein</topology>
    </subcellularLocation>
</comment>
<dbReference type="InterPro" id="IPR018227">
    <property type="entry name" value="Amino_acid_transport_2"/>
</dbReference>
<feature type="transmembrane region" description="Helical" evidence="8">
    <location>
        <begin position="185"/>
        <end position="203"/>
    </location>
</feature>
<feature type="transmembrane region" description="Helical" evidence="8">
    <location>
        <begin position="223"/>
        <end position="243"/>
    </location>
</feature>
<dbReference type="GO" id="GO:0003333">
    <property type="term" value="P:amino acid transmembrane transport"/>
    <property type="evidence" value="ECO:0007669"/>
    <property type="project" value="InterPro"/>
</dbReference>
<reference evidence="9 10" key="1">
    <citation type="journal article" date="2016" name="Nat. Commun.">
        <title>Thousands of microbial genomes shed light on interconnected biogeochemical processes in an aquifer system.</title>
        <authorList>
            <person name="Anantharaman K."/>
            <person name="Brown C.T."/>
            <person name="Hug L.A."/>
            <person name="Sharon I."/>
            <person name="Castelle C.J."/>
            <person name="Probst A.J."/>
            <person name="Thomas B.C."/>
            <person name="Singh A."/>
            <person name="Wilkins M.J."/>
            <person name="Karaoz U."/>
            <person name="Brodie E.L."/>
            <person name="Williams K.H."/>
            <person name="Hubbard S.S."/>
            <person name="Banfield J.F."/>
        </authorList>
    </citation>
    <scope>NUCLEOTIDE SEQUENCE [LARGE SCALE GENOMIC DNA]</scope>
</reference>
<dbReference type="PANTHER" id="PTHR32195">
    <property type="entry name" value="OS07G0662800 PROTEIN"/>
    <property type="match status" value="1"/>
</dbReference>
<accession>A0A1F5B2F5</accession>
<dbReference type="Proteomes" id="UP000176431">
    <property type="component" value="Unassembled WGS sequence"/>
</dbReference>
<dbReference type="AlphaFoldDB" id="A0A1F5B2F5"/>
<evidence type="ECO:0000256" key="5">
    <source>
        <dbReference type="ARBA" id="ARBA00022692"/>
    </source>
</evidence>
<keyword evidence="5 8" id="KW-0812">Transmembrane</keyword>
<dbReference type="GO" id="GO:0005886">
    <property type="term" value="C:plasma membrane"/>
    <property type="evidence" value="ECO:0007669"/>
    <property type="project" value="UniProtKB-SubCell"/>
</dbReference>
<evidence type="ECO:0000256" key="7">
    <source>
        <dbReference type="ARBA" id="ARBA00023136"/>
    </source>
</evidence>
<feature type="transmembrane region" description="Helical" evidence="8">
    <location>
        <begin position="263"/>
        <end position="288"/>
    </location>
</feature>
<feature type="transmembrane region" description="Helical" evidence="8">
    <location>
        <begin position="90"/>
        <end position="112"/>
    </location>
</feature>
<organism evidence="9 10">
    <name type="scientific">Candidatus Azambacteria bacterium RIFCSPHIGHO2_01_FULL_40_24</name>
    <dbReference type="NCBI Taxonomy" id="1797301"/>
    <lineage>
        <taxon>Bacteria</taxon>
        <taxon>Candidatus Azamiibacteriota</taxon>
    </lineage>
</organism>
<feature type="transmembrane region" description="Helical" evidence="8">
    <location>
        <begin position="118"/>
        <end position="140"/>
    </location>
</feature>
<proteinExistence type="predicted"/>
<keyword evidence="6 8" id="KW-1133">Transmembrane helix</keyword>
<feature type="transmembrane region" description="Helical" evidence="8">
    <location>
        <begin position="152"/>
        <end position="173"/>
    </location>
</feature>
<evidence type="ECO:0000256" key="1">
    <source>
        <dbReference type="ARBA" id="ARBA00004429"/>
    </source>
</evidence>